<proteinExistence type="predicted"/>
<protein>
    <submittedName>
        <fullName evidence="1">Uncharacterized protein</fullName>
    </submittedName>
</protein>
<organism evidence="1 2">
    <name type="scientific">Urochloa decumbens</name>
    <dbReference type="NCBI Taxonomy" id="240449"/>
    <lineage>
        <taxon>Eukaryota</taxon>
        <taxon>Viridiplantae</taxon>
        <taxon>Streptophyta</taxon>
        <taxon>Embryophyta</taxon>
        <taxon>Tracheophyta</taxon>
        <taxon>Spermatophyta</taxon>
        <taxon>Magnoliopsida</taxon>
        <taxon>Liliopsida</taxon>
        <taxon>Poales</taxon>
        <taxon>Poaceae</taxon>
        <taxon>PACMAD clade</taxon>
        <taxon>Panicoideae</taxon>
        <taxon>Panicodae</taxon>
        <taxon>Paniceae</taxon>
        <taxon>Melinidinae</taxon>
        <taxon>Urochloa</taxon>
    </lineage>
</organism>
<name>A0ABC9FZC2_9POAL</name>
<sequence length="185" mass="20712">MVHEIICSHVDVQALQARSDERLIVKLVSLESVRIAHESYALLCPLVELRSSWLCPHLDLLSLLAGLAKELHKVEHDLLPPLMVQEAKLEGGVLEALVLLKSSAMTLLRLGECIKENREEKLGESLEDEDEFSDRVEEVGVHLQDTADHVLKGTRKIVFLQARVPVLLQLVKALLAIPFFFPSSE</sequence>
<gene>
    <name evidence="1" type="ORF">URODEC1_LOCUS110834</name>
</gene>
<dbReference type="AlphaFoldDB" id="A0ABC9FZC2"/>
<accession>A0ABC9FZC2</accession>
<dbReference type="EMBL" id="OZ075118">
    <property type="protein sequence ID" value="CAL5084938.1"/>
    <property type="molecule type" value="Genomic_DNA"/>
</dbReference>
<reference evidence="1" key="1">
    <citation type="submission" date="2024-10" db="EMBL/GenBank/DDBJ databases">
        <authorList>
            <person name="Ryan C."/>
        </authorList>
    </citation>
    <scope>NUCLEOTIDE SEQUENCE [LARGE SCALE GENOMIC DNA]</scope>
</reference>
<keyword evidence="2" id="KW-1185">Reference proteome</keyword>
<evidence type="ECO:0000313" key="1">
    <source>
        <dbReference type="EMBL" id="CAL5084938.1"/>
    </source>
</evidence>
<evidence type="ECO:0000313" key="2">
    <source>
        <dbReference type="Proteomes" id="UP001497457"/>
    </source>
</evidence>
<dbReference type="Proteomes" id="UP001497457">
    <property type="component" value="Chromosome 8b"/>
</dbReference>